<comment type="caution">
    <text evidence="1">The sequence shown here is derived from an EMBL/GenBank/DDBJ whole genome shotgun (WGS) entry which is preliminary data.</text>
</comment>
<name>A0A8J4W244_9ROSI</name>
<gene>
    <name evidence="1" type="ORF">CMV_004663</name>
</gene>
<accession>A0A8J4W244</accession>
<protein>
    <submittedName>
        <fullName evidence="1">Uncharacterized protein</fullName>
    </submittedName>
</protein>
<keyword evidence="2" id="KW-1185">Reference proteome</keyword>
<evidence type="ECO:0000313" key="2">
    <source>
        <dbReference type="Proteomes" id="UP000737018"/>
    </source>
</evidence>
<reference evidence="1" key="1">
    <citation type="submission" date="2020-03" db="EMBL/GenBank/DDBJ databases">
        <title>Castanea mollissima Vanexum genome sequencing.</title>
        <authorList>
            <person name="Staton M."/>
        </authorList>
    </citation>
    <scope>NUCLEOTIDE SEQUENCE</scope>
    <source>
        <tissue evidence="1">Leaf</tissue>
    </source>
</reference>
<evidence type="ECO:0000313" key="1">
    <source>
        <dbReference type="EMBL" id="KAF3971774.1"/>
    </source>
</evidence>
<organism evidence="1 2">
    <name type="scientific">Castanea mollissima</name>
    <name type="common">Chinese chestnut</name>
    <dbReference type="NCBI Taxonomy" id="60419"/>
    <lineage>
        <taxon>Eukaryota</taxon>
        <taxon>Viridiplantae</taxon>
        <taxon>Streptophyta</taxon>
        <taxon>Embryophyta</taxon>
        <taxon>Tracheophyta</taxon>
        <taxon>Spermatophyta</taxon>
        <taxon>Magnoliopsida</taxon>
        <taxon>eudicotyledons</taxon>
        <taxon>Gunneridae</taxon>
        <taxon>Pentapetalae</taxon>
        <taxon>rosids</taxon>
        <taxon>fabids</taxon>
        <taxon>Fagales</taxon>
        <taxon>Fagaceae</taxon>
        <taxon>Castanea</taxon>
    </lineage>
</organism>
<dbReference type="AlphaFoldDB" id="A0A8J4W244"/>
<proteinExistence type="predicted"/>
<dbReference type="Proteomes" id="UP000737018">
    <property type="component" value="Unassembled WGS sequence"/>
</dbReference>
<sequence>MHMLCFCSRGAEVWSSSKLTLPFNVQESWSFIDTFSRLRDSWEAQQGLLEKWVTICWCIWKSKNEVRHGGKRRPGLVIVRSSLKLLEDFQLANEKLSRVRSDN</sequence>
<dbReference type="EMBL" id="JRKL02000397">
    <property type="protein sequence ID" value="KAF3971774.1"/>
    <property type="molecule type" value="Genomic_DNA"/>
</dbReference>